<dbReference type="EMBL" id="AP022575">
    <property type="protein sequence ID" value="BBX76017.1"/>
    <property type="molecule type" value="Genomic_DNA"/>
</dbReference>
<accession>A0A7I7MVW3</accession>
<sequence>MVEPFLGSEAIASGALTRHRLRSRYVAIHPDVYVSPGTDLTARRSACAAWLWSRRRGVIAGQSASAMHGAKWVDPRSAAVLLYEHRRPPVGIRTWSDRVADDEIQLIDGMNTTTPARTALDLACRYPVGKAVAAIDALARATDLKLAEAEMLADLYPGRRNIRRARRALTLVDPGAESPRETWLRLLLIDAGFPRPQTQIPVYDEYGQLVAVVDMGWEDIKVGVDYEGDQHRTDRRIFNKDIRRAEALTELGWIDVRVTVEDTPGGIIGRVSAAWQRRT</sequence>
<dbReference type="AlphaFoldDB" id="A0A7I7MVW3"/>
<gene>
    <name evidence="1" type="ORF">MSHI_39230</name>
</gene>
<organism evidence="1 2">
    <name type="scientific">Mycobacterium shinjukuense</name>
    <dbReference type="NCBI Taxonomy" id="398694"/>
    <lineage>
        <taxon>Bacteria</taxon>
        <taxon>Bacillati</taxon>
        <taxon>Actinomycetota</taxon>
        <taxon>Actinomycetes</taxon>
        <taxon>Mycobacteriales</taxon>
        <taxon>Mycobacteriaceae</taxon>
        <taxon>Mycobacterium</taxon>
    </lineage>
</organism>
<dbReference type="KEGG" id="mshj:MSHI_39230"/>
<dbReference type="Proteomes" id="UP000467236">
    <property type="component" value="Chromosome"/>
</dbReference>
<evidence type="ECO:0000313" key="2">
    <source>
        <dbReference type="Proteomes" id="UP000467236"/>
    </source>
</evidence>
<keyword evidence="2" id="KW-1185">Reference proteome</keyword>
<dbReference type="RefSeq" id="WP_083047161.1">
    <property type="nucleotide sequence ID" value="NZ_AP022575.1"/>
</dbReference>
<reference evidence="1 2" key="1">
    <citation type="journal article" date="2019" name="Emerg. Microbes Infect.">
        <title>Comprehensive subspecies identification of 175 nontuberculous mycobacteria species based on 7547 genomic profiles.</title>
        <authorList>
            <person name="Matsumoto Y."/>
            <person name="Kinjo T."/>
            <person name="Motooka D."/>
            <person name="Nabeya D."/>
            <person name="Jung N."/>
            <person name="Uechi K."/>
            <person name="Horii T."/>
            <person name="Iida T."/>
            <person name="Fujita J."/>
            <person name="Nakamura S."/>
        </authorList>
    </citation>
    <scope>NUCLEOTIDE SEQUENCE [LARGE SCALE GENOMIC DNA]</scope>
    <source>
        <strain evidence="1 2">JCM 14233</strain>
    </source>
</reference>
<name>A0A7I7MVW3_9MYCO</name>
<proteinExistence type="predicted"/>
<dbReference type="OrthoDB" id="5181611at2"/>
<evidence type="ECO:0000313" key="1">
    <source>
        <dbReference type="EMBL" id="BBX76017.1"/>
    </source>
</evidence>
<protein>
    <submittedName>
        <fullName evidence="1">Uncharacterized protein</fullName>
    </submittedName>
</protein>